<dbReference type="GO" id="GO:0004828">
    <property type="term" value="F:serine-tRNA ligase activity"/>
    <property type="evidence" value="ECO:0007669"/>
    <property type="project" value="UniProtKB-UniRule"/>
</dbReference>
<feature type="binding site" evidence="7 9">
    <location>
        <begin position="339"/>
        <end position="341"/>
    </location>
    <ligand>
        <name>ATP</name>
        <dbReference type="ChEBI" id="CHEBI:30616"/>
    </ligand>
</feature>
<dbReference type="InterPro" id="IPR033729">
    <property type="entry name" value="SerRS_core"/>
</dbReference>
<dbReference type="InterPro" id="IPR015866">
    <property type="entry name" value="Ser-tRNA-synth_1_N"/>
</dbReference>
<dbReference type="PRINTS" id="PR00981">
    <property type="entry name" value="TRNASYNTHSER"/>
</dbReference>
<evidence type="ECO:0000256" key="7">
    <source>
        <dbReference type="HAMAP-Rule" id="MF_00176"/>
    </source>
</evidence>
<evidence type="ECO:0000256" key="9">
    <source>
        <dbReference type="PIRSR" id="PIRSR001529-2"/>
    </source>
</evidence>
<dbReference type="SUPFAM" id="SSF55681">
    <property type="entry name" value="Class II aaRS and biotin synthetases"/>
    <property type="match status" value="1"/>
</dbReference>
<evidence type="ECO:0000256" key="5">
    <source>
        <dbReference type="ARBA" id="ARBA00022917"/>
    </source>
</evidence>
<comment type="function">
    <text evidence="7">Catalyzes the attachment of serine to tRNA(Ser). Is also able to aminoacylate tRNA(Sec) with serine, to form the misacylated tRNA L-seryl-tRNA(Sec), which will be further converted into selenocysteinyl-tRNA(Sec).</text>
</comment>
<feature type="binding site" evidence="9">
    <location>
        <begin position="355"/>
        <end position="358"/>
    </location>
    <ligand>
        <name>ATP</name>
        <dbReference type="ChEBI" id="CHEBI:30616"/>
    </ligand>
</feature>
<proteinExistence type="inferred from homology"/>
<dbReference type="EC" id="6.1.1.11" evidence="7"/>
<keyword evidence="2 7" id="KW-0436">Ligase</keyword>
<dbReference type="Pfam" id="PF02403">
    <property type="entry name" value="Seryl_tRNA_N"/>
    <property type="match status" value="1"/>
</dbReference>
<dbReference type="InterPro" id="IPR006195">
    <property type="entry name" value="aa-tRNA-synth_II"/>
</dbReference>
<feature type="region of interest" description="Disordered" evidence="10">
    <location>
        <begin position="1"/>
        <end position="80"/>
    </location>
</feature>
<evidence type="ECO:0000256" key="8">
    <source>
        <dbReference type="PIRSR" id="PIRSR001529-1"/>
    </source>
</evidence>
<sequence length="506" mass="55860">MHPEGPLNSPASTLSPPGPRAVRDIEPPCTEGGKPENRKNGNPREAAFHRNNKPLNSDKIHQRDVESSGARGHRYPGGVIDLRLLREDPDRARASQRARGEDVDLVDAVLSADERRRSSSVRFDELRSEQKQLGKLIPKAAGEEKDELLRRAGELAGAVKAADAEKDEAAEETQRLLRRLSNLVHPDVPVGGEEDFTVLETLGTPRDFAAEGFEPKDHLELGQKLGAIDVERGAKVSGSRFYFLTGVGALLELALVNAAIAQATEAGFTPMLTPALVKQQAMDGTGFLGQAAQDVYHLDKDDLYLVGTSEVALAGYHMDEIIEADRLPLRYAAFSPCFRREAGSYGKDTRGIFRVHQFDKVEMFSYVAPEDSQEEHRRLLQWEKQWLSSLELPFQVIDVATGDLGSSAARKFDCEAWIPTQGKYRELTSTSDCTEFQSRRLAVRMRDSRDGKAVRPLATLNGTLCAVPRTIVALLENHQQEDGSVWIPPVLRPYLGGRAALEPVAR</sequence>
<evidence type="ECO:0000256" key="1">
    <source>
        <dbReference type="ARBA" id="ARBA00022490"/>
    </source>
</evidence>
<accession>A0A1H9Q451</accession>
<feature type="binding site" evidence="8">
    <location>
        <position position="339"/>
    </location>
    <ligand>
        <name>L-serine</name>
        <dbReference type="ChEBI" id="CHEBI:33384"/>
    </ligand>
</feature>
<reference evidence="13" key="1">
    <citation type="submission" date="2016-10" db="EMBL/GenBank/DDBJ databases">
        <authorList>
            <person name="Varghese N."/>
            <person name="Submissions S."/>
        </authorList>
    </citation>
    <scope>NUCLEOTIDE SEQUENCE [LARGE SCALE GENOMIC DNA]</scope>
    <source>
        <strain evidence="13">CGMCC 4.6825</strain>
    </source>
</reference>
<feature type="binding site" evidence="7 9">
    <location>
        <begin position="426"/>
        <end position="429"/>
    </location>
    <ligand>
        <name>ATP</name>
        <dbReference type="ChEBI" id="CHEBI:30616"/>
    </ligand>
</feature>
<comment type="pathway">
    <text evidence="7">Aminoacyl-tRNA biosynthesis; selenocysteinyl-tRNA(Sec) biosynthesis; L-seryl-tRNA(Sec) from L-serine and tRNA(Sec): step 1/1.</text>
</comment>
<keyword evidence="4 7" id="KW-0067">ATP-binding</keyword>
<keyword evidence="3 7" id="KW-0547">Nucleotide-binding</keyword>
<comment type="subunit">
    <text evidence="7">Homodimer. The tRNA molecule binds across the dimer.</text>
</comment>
<dbReference type="PROSITE" id="PS50862">
    <property type="entry name" value="AA_TRNA_LIGASE_II"/>
    <property type="match status" value="1"/>
</dbReference>
<dbReference type="Pfam" id="PF00587">
    <property type="entry name" value="tRNA-synt_2b"/>
    <property type="match status" value="1"/>
</dbReference>
<evidence type="ECO:0000259" key="11">
    <source>
        <dbReference type="PROSITE" id="PS50862"/>
    </source>
</evidence>
<dbReference type="Proteomes" id="UP000182841">
    <property type="component" value="Unassembled WGS sequence"/>
</dbReference>
<evidence type="ECO:0000256" key="6">
    <source>
        <dbReference type="ARBA" id="ARBA00023146"/>
    </source>
</evidence>
<comment type="catalytic activity">
    <reaction evidence="7">
        <text>tRNA(Ser) + L-serine + ATP = L-seryl-tRNA(Ser) + AMP + diphosphate + H(+)</text>
        <dbReference type="Rhea" id="RHEA:12292"/>
        <dbReference type="Rhea" id="RHEA-COMP:9669"/>
        <dbReference type="Rhea" id="RHEA-COMP:9703"/>
        <dbReference type="ChEBI" id="CHEBI:15378"/>
        <dbReference type="ChEBI" id="CHEBI:30616"/>
        <dbReference type="ChEBI" id="CHEBI:33019"/>
        <dbReference type="ChEBI" id="CHEBI:33384"/>
        <dbReference type="ChEBI" id="CHEBI:78442"/>
        <dbReference type="ChEBI" id="CHEBI:78533"/>
        <dbReference type="ChEBI" id="CHEBI:456215"/>
        <dbReference type="EC" id="6.1.1.11"/>
    </reaction>
</comment>
<dbReference type="GO" id="GO:0016260">
    <property type="term" value="P:selenocysteine biosynthetic process"/>
    <property type="evidence" value="ECO:0007669"/>
    <property type="project" value="UniProtKB-UniRule"/>
</dbReference>
<feature type="binding site" evidence="8">
    <location>
        <position position="461"/>
    </location>
    <ligand>
        <name>L-serine</name>
        <dbReference type="ChEBI" id="CHEBI:33384"/>
    </ligand>
</feature>
<evidence type="ECO:0000256" key="4">
    <source>
        <dbReference type="ARBA" id="ARBA00022840"/>
    </source>
</evidence>
<feature type="compositionally biased region" description="Basic and acidic residues" evidence="10">
    <location>
        <begin position="56"/>
        <end position="66"/>
    </location>
</feature>
<keyword evidence="1 7" id="KW-0963">Cytoplasm</keyword>
<dbReference type="STRING" id="943816.AN217_02980"/>
<name>A0A1H9Q451_9ACTN</name>
<dbReference type="SUPFAM" id="SSF46589">
    <property type="entry name" value="tRNA-binding arm"/>
    <property type="match status" value="1"/>
</dbReference>
<evidence type="ECO:0000313" key="12">
    <source>
        <dbReference type="EMBL" id="SER54875.1"/>
    </source>
</evidence>
<dbReference type="InterPro" id="IPR042103">
    <property type="entry name" value="SerRS_1_N_sf"/>
</dbReference>
<dbReference type="HAMAP" id="MF_00176">
    <property type="entry name" value="Ser_tRNA_synth_type1"/>
    <property type="match status" value="1"/>
</dbReference>
<keyword evidence="13" id="KW-1185">Reference proteome</keyword>
<dbReference type="EMBL" id="FOGO01000002">
    <property type="protein sequence ID" value="SER54875.1"/>
    <property type="molecule type" value="Genomic_DNA"/>
</dbReference>
<feature type="binding site" evidence="8">
    <location>
        <position position="308"/>
    </location>
    <ligand>
        <name>L-serine</name>
        <dbReference type="ChEBI" id="CHEBI:33384"/>
    </ligand>
</feature>
<evidence type="ECO:0000256" key="3">
    <source>
        <dbReference type="ARBA" id="ARBA00022741"/>
    </source>
</evidence>
<dbReference type="UniPathway" id="UPA00906">
    <property type="reaction ID" value="UER00895"/>
</dbReference>
<dbReference type="CDD" id="cd00770">
    <property type="entry name" value="SerRS_core"/>
    <property type="match status" value="1"/>
</dbReference>
<feature type="domain" description="Aminoacyl-transfer RNA synthetases class-II family profile" evidence="11">
    <location>
        <begin position="217"/>
        <end position="488"/>
    </location>
</feature>
<dbReference type="InterPro" id="IPR002317">
    <property type="entry name" value="Ser-tRNA-ligase_type_1"/>
</dbReference>
<feature type="binding site" evidence="7">
    <location>
        <position position="463"/>
    </location>
    <ligand>
        <name>L-serine</name>
        <dbReference type="ChEBI" id="CHEBI:33384"/>
    </ligand>
</feature>
<feature type="binding site" evidence="7">
    <location>
        <position position="355"/>
    </location>
    <ligand>
        <name>ATP</name>
        <dbReference type="ChEBI" id="CHEBI:30616"/>
    </ligand>
</feature>
<dbReference type="PIRSF" id="PIRSF001529">
    <property type="entry name" value="Ser-tRNA-synth_IIa"/>
    <property type="match status" value="1"/>
</dbReference>
<comment type="domain">
    <text evidence="7">Consists of two distinct domains, a catalytic core and a N-terminal extension that is involved in tRNA binding.</text>
</comment>
<comment type="subcellular location">
    <subcellularLocation>
        <location evidence="7">Cytoplasm</location>
    </subcellularLocation>
</comment>
<feature type="site" description="Important for serine binding" evidence="8">
    <location>
        <position position="463"/>
    </location>
</feature>
<evidence type="ECO:0000256" key="10">
    <source>
        <dbReference type="SAM" id="MobiDB-lite"/>
    </source>
</evidence>
<dbReference type="InterPro" id="IPR045864">
    <property type="entry name" value="aa-tRNA-synth_II/BPL/LPL"/>
</dbReference>
<comment type="catalytic activity">
    <reaction evidence="7">
        <text>tRNA(Sec) + L-serine + ATP = L-seryl-tRNA(Sec) + AMP + diphosphate + H(+)</text>
        <dbReference type="Rhea" id="RHEA:42580"/>
        <dbReference type="Rhea" id="RHEA-COMP:9742"/>
        <dbReference type="Rhea" id="RHEA-COMP:10128"/>
        <dbReference type="ChEBI" id="CHEBI:15378"/>
        <dbReference type="ChEBI" id="CHEBI:30616"/>
        <dbReference type="ChEBI" id="CHEBI:33019"/>
        <dbReference type="ChEBI" id="CHEBI:33384"/>
        <dbReference type="ChEBI" id="CHEBI:78442"/>
        <dbReference type="ChEBI" id="CHEBI:78533"/>
        <dbReference type="ChEBI" id="CHEBI:456215"/>
        <dbReference type="EC" id="6.1.1.11"/>
    </reaction>
</comment>
<feature type="binding site" evidence="7">
    <location>
        <begin position="308"/>
        <end position="310"/>
    </location>
    <ligand>
        <name>L-serine</name>
        <dbReference type="ChEBI" id="CHEBI:33384"/>
    </ligand>
</feature>
<organism evidence="12 13">
    <name type="scientific">Streptomyces qinglanensis</name>
    <dbReference type="NCBI Taxonomy" id="943816"/>
    <lineage>
        <taxon>Bacteria</taxon>
        <taxon>Bacillati</taxon>
        <taxon>Actinomycetota</taxon>
        <taxon>Actinomycetes</taxon>
        <taxon>Kitasatosporales</taxon>
        <taxon>Streptomycetaceae</taxon>
        <taxon>Streptomyces</taxon>
    </lineage>
</organism>
<dbReference type="Gene3D" id="1.10.287.40">
    <property type="entry name" value="Serine-tRNA synthetase, tRNA binding domain"/>
    <property type="match status" value="1"/>
</dbReference>
<evidence type="ECO:0000256" key="2">
    <source>
        <dbReference type="ARBA" id="ARBA00022598"/>
    </source>
</evidence>
<dbReference type="InterPro" id="IPR010978">
    <property type="entry name" value="tRNA-bd_arm"/>
</dbReference>
<dbReference type="FunFam" id="1.10.287.40:FF:000004">
    <property type="entry name" value="Serine--tRNA ligase"/>
    <property type="match status" value="1"/>
</dbReference>
<comment type="similarity">
    <text evidence="7">Belongs to the class-II aminoacyl-tRNA synthetase family. Type-1 seryl-tRNA synthetase subfamily.</text>
</comment>
<dbReference type="GO" id="GO:0006434">
    <property type="term" value="P:seryl-tRNA aminoacylation"/>
    <property type="evidence" value="ECO:0007669"/>
    <property type="project" value="UniProtKB-UniRule"/>
</dbReference>
<keyword evidence="5 7" id="KW-0648">Protein biosynthesis</keyword>
<dbReference type="PANTHER" id="PTHR11778">
    <property type="entry name" value="SERYL-TRNA SYNTHETASE"/>
    <property type="match status" value="1"/>
</dbReference>
<evidence type="ECO:0000313" key="13">
    <source>
        <dbReference type="Proteomes" id="UP000182841"/>
    </source>
</evidence>
<keyword evidence="6 7" id="KW-0030">Aminoacyl-tRNA synthetase</keyword>
<dbReference type="NCBIfam" id="TIGR00414">
    <property type="entry name" value="serS"/>
    <property type="match status" value="1"/>
</dbReference>
<dbReference type="GO" id="GO:0005737">
    <property type="term" value="C:cytoplasm"/>
    <property type="evidence" value="ECO:0007669"/>
    <property type="project" value="UniProtKB-SubCell"/>
</dbReference>
<dbReference type="GO" id="GO:0005524">
    <property type="term" value="F:ATP binding"/>
    <property type="evidence" value="ECO:0007669"/>
    <property type="project" value="UniProtKB-UniRule"/>
</dbReference>
<protein>
    <recommendedName>
        <fullName evidence="7">Serine--tRNA ligase</fullName>
        <ecNumber evidence="7">6.1.1.11</ecNumber>
    </recommendedName>
    <alternativeName>
        <fullName evidence="7">Seryl-tRNA synthetase</fullName>
        <shortName evidence="7">SerRS</shortName>
    </alternativeName>
    <alternativeName>
        <fullName evidence="7">Seryl-tRNA(Ser/Sec) synthetase</fullName>
    </alternativeName>
</protein>
<dbReference type="FunFam" id="3.30.930.10:FF:000048">
    <property type="entry name" value="Serine--tRNA ligase"/>
    <property type="match status" value="1"/>
</dbReference>
<dbReference type="AlphaFoldDB" id="A0A1H9Q451"/>
<dbReference type="InterPro" id="IPR002314">
    <property type="entry name" value="aa-tRNA-synt_IIb"/>
</dbReference>
<dbReference type="Gene3D" id="3.30.930.10">
    <property type="entry name" value="Bira Bifunctional Protein, Domain 2"/>
    <property type="match status" value="1"/>
</dbReference>
<gene>
    <name evidence="7" type="primary">serS</name>
    <name evidence="12" type="ORF">SAMN05421870_102431</name>
</gene>
<feature type="binding site" evidence="7 8">
    <location>
        <position position="362"/>
    </location>
    <ligand>
        <name>L-serine</name>
        <dbReference type="ChEBI" id="CHEBI:33384"/>
    </ligand>
</feature>